<evidence type="ECO:0000256" key="2">
    <source>
        <dbReference type="ARBA" id="ARBA00023002"/>
    </source>
</evidence>
<comment type="cofactor">
    <cofactor evidence="1">
        <name>Fe(2+)</name>
        <dbReference type="ChEBI" id="CHEBI:29033"/>
    </cofactor>
</comment>
<dbReference type="InterPro" id="IPR003819">
    <property type="entry name" value="TauD/TfdA-like"/>
</dbReference>
<dbReference type="EMBL" id="CABPRV010000017">
    <property type="protein sequence ID" value="VVE55311.1"/>
    <property type="molecule type" value="Genomic_DNA"/>
</dbReference>
<evidence type="ECO:0000256" key="1">
    <source>
        <dbReference type="ARBA" id="ARBA00001954"/>
    </source>
</evidence>
<proteinExistence type="predicted"/>
<dbReference type="Gene3D" id="3.60.130.10">
    <property type="entry name" value="Clavaminate synthase-like"/>
    <property type="match status" value="1"/>
</dbReference>
<dbReference type="Pfam" id="PF02668">
    <property type="entry name" value="TauD"/>
    <property type="match status" value="1"/>
</dbReference>
<evidence type="ECO:0000313" key="5">
    <source>
        <dbReference type="EMBL" id="VVE55311.1"/>
    </source>
</evidence>
<dbReference type="PANTHER" id="PTHR10696:SF56">
    <property type="entry name" value="TAUD_TFDA-LIKE DOMAIN-CONTAINING PROTEIN"/>
    <property type="match status" value="1"/>
</dbReference>
<dbReference type="PANTHER" id="PTHR10696">
    <property type="entry name" value="GAMMA-BUTYROBETAINE HYDROXYLASE-RELATED"/>
    <property type="match status" value="1"/>
</dbReference>
<keyword evidence="3" id="KW-0045">Antibiotic biosynthesis</keyword>
<dbReference type="SUPFAM" id="SSF51197">
    <property type="entry name" value="Clavaminate synthase-like"/>
    <property type="match status" value="1"/>
</dbReference>
<organism evidence="5 6">
    <name type="scientific">Pandoraea capi</name>
    <dbReference type="NCBI Taxonomy" id="2508286"/>
    <lineage>
        <taxon>Bacteria</taxon>
        <taxon>Pseudomonadati</taxon>
        <taxon>Pseudomonadota</taxon>
        <taxon>Betaproteobacteria</taxon>
        <taxon>Burkholderiales</taxon>
        <taxon>Burkholderiaceae</taxon>
        <taxon>Pandoraea</taxon>
    </lineage>
</organism>
<comment type="caution">
    <text evidence="5">The sequence shown here is derived from an EMBL/GenBank/DDBJ whole genome shotgun (WGS) entry which is preliminary data.</text>
</comment>
<feature type="domain" description="TauD/TfdA-like" evidence="4">
    <location>
        <begin position="51"/>
        <end position="317"/>
    </location>
</feature>
<protein>
    <submittedName>
        <fullName evidence="5">ABC transporter ATPase</fullName>
    </submittedName>
</protein>
<evidence type="ECO:0000313" key="6">
    <source>
        <dbReference type="Proteomes" id="UP000366065"/>
    </source>
</evidence>
<accession>A0ABY6WD34</accession>
<sequence length="362" mass="39819">MSESKSLQGAAVWRGAEMLNNDRWVKTFPAQVLAQIDAAIALTRDIDWRDINRQNFPLPDAGAFLDDVREELENGSGMVKIRGLDVGRYNTEELRRMWYALGAHLGTPMFQNYRGEVMREIKDEGMGVGAKLYGATVDSSGKPFLSSGARTLSPGQLRFHTDRCDVVGLLCVRQASEGGVSKLASSATVYNEMLKRRPDLHALLCQPIPRSRFGEEAGGEHVAYDLPIFGVRDGKLTSHFSLTYIENAQMLPGVRKLSDAEHEAIQMLMALAEEECFQMRFAPGDIQLLNNHIVYHGRTAFVDDVKTGQDRMLMRLWLSMPNSRALPEDHAVLWGDVGAGKPHGGIAQPAAALPANLSAAAA</sequence>
<gene>
    <name evidence="5" type="ORF">PCA20602_05009</name>
</gene>
<keyword evidence="2" id="KW-0560">Oxidoreductase</keyword>
<evidence type="ECO:0000256" key="3">
    <source>
        <dbReference type="ARBA" id="ARBA00023194"/>
    </source>
</evidence>
<reference evidence="5 6" key="1">
    <citation type="submission" date="2019-08" db="EMBL/GenBank/DDBJ databases">
        <authorList>
            <person name="Peeters C."/>
        </authorList>
    </citation>
    <scope>NUCLEOTIDE SEQUENCE [LARGE SCALE GENOMIC DNA]</scope>
    <source>
        <strain evidence="5 6">LMG 20602</strain>
    </source>
</reference>
<dbReference type="Proteomes" id="UP000366065">
    <property type="component" value="Unassembled WGS sequence"/>
</dbReference>
<name>A0ABY6WD34_9BURK</name>
<dbReference type="InterPro" id="IPR050411">
    <property type="entry name" value="AlphaKG_dependent_hydroxylases"/>
</dbReference>
<keyword evidence="6" id="KW-1185">Reference proteome</keyword>
<dbReference type="InterPro" id="IPR042098">
    <property type="entry name" value="TauD-like_sf"/>
</dbReference>
<evidence type="ECO:0000259" key="4">
    <source>
        <dbReference type="Pfam" id="PF02668"/>
    </source>
</evidence>
<dbReference type="RefSeq" id="WP_150723481.1">
    <property type="nucleotide sequence ID" value="NZ_CABPRV010000017.1"/>
</dbReference>